<keyword evidence="1" id="KW-1133">Transmembrane helix</keyword>
<keyword evidence="1" id="KW-0812">Transmembrane</keyword>
<evidence type="ECO:0000313" key="2">
    <source>
        <dbReference type="EMBL" id="ANE51674.1"/>
    </source>
</evidence>
<dbReference type="EMBL" id="CP011390">
    <property type="protein sequence ID" value="ANE51674.1"/>
    <property type="molecule type" value="Genomic_DNA"/>
</dbReference>
<evidence type="ECO:0000313" key="3">
    <source>
        <dbReference type="Proteomes" id="UP000077177"/>
    </source>
</evidence>
<organism evidence="2 3">
    <name type="scientific">Flavisolibacter tropicus</name>
    <dbReference type="NCBI Taxonomy" id="1492898"/>
    <lineage>
        <taxon>Bacteria</taxon>
        <taxon>Pseudomonadati</taxon>
        <taxon>Bacteroidota</taxon>
        <taxon>Chitinophagia</taxon>
        <taxon>Chitinophagales</taxon>
        <taxon>Chitinophagaceae</taxon>
        <taxon>Flavisolibacter</taxon>
    </lineage>
</organism>
<dbReference type="RefSeq" id="WP_066405790.1">
    <property type="nucleotide sequence ID" value="NZ_CP011390.1"/>
</dbReference>
<dbReference type="KEGG" id="fla:SY85_15360"/>
<keyword evidence="1" id="KW-0472">Membrane</keyword>
<proteinExistence type="predicted"/>
<sequence length="68" mass="7262">MTNTVKWGVLGLLFAAIAIILYTKIDSTWAQENNASIIVTIGFFAVATAAIVCGFNAVDSGNTIHHEH</sequence>
<reference evidence="2 3" key="2">
    <citation type="journal article" date="2016" name="Int. J. Syst. Evol. Microbiol.">
        <title>Flavisolibacter tropicus sp. nov., isolated from tropical soil.</title>
        <authorList>
            <person name="Lee J.J."/>
            <person name="Kang M.S."/>
            <person name="Kim G.S."/>
            <person name="Lee C.S."/>
            <person name="Lim S."/>
            <person name="Lee J."/>
            <person name="Roh S.H."/>
            <person name="Kang H."/>
            <person name="Ha J.M."/>
            <person name="Bae S."/>
            <person name="Jung H.Y."/>
            <person name="Kim M.K."/>
        </authorList>
    </citation>
    <scope>NUCLEOTIDE SEQUENCE [LARGE SCALE GENOMIC DNA]</scope>
    <source>
        <strain evidence="2 3">LCS9</strain>
    </source>
</reference>
<dbReference type="OrthoDB" id="9939209at2"/>
<reference evidence="3" key="1">
    <citation type="submission" date="2015-01" db="EMBL/GenBank/DDBJ databases">
        <title>Flavisolibacter sp./LCS9/ whole genome sequencing.</title>
        <authorList>
            <person name="Kim M.K."/>
            <person name="Srinivasan S."/>
            <person name="Lee J.-J."/>
        </authorList>
    </citation>
    <scope>NUCLEOTIDE SEQUENCE [LARGE SCALE GENOMIC DNA]</scope>
    <source>
        <strain evidence="3">LCS9</strain>
    </source>
</reference>
<feature type="transmembrane region" description="Helical" evidence="1">
    <location>
        <begin position="7"/>
        <end position="25"/>
    </location>
</feature>
<protein>
    <submittedName>
        <fullName evidence="2">Uncharacterized protein</fullName>
    </submittedName>
</protein>
<name>A0A172TXS1_9BACT</name>
<gene>
    <name evidence="2" type="ORF">SY85_15360</name>
</gene>
<keyword evidence="3" id="KW-1185">Reference proteome</keyword>
<dbReference type="AlphaFoldDB" id="A0A172TXS1"/>
<evidence type="ECO:0000256" key="1">
    <source>
        <dbReference type="SAM" id="Phobius"/>
    </source>
</evidence>
<feature type="transmembrane region" description="Helical" evidence="1">
    <location>
        <begin position="37"/>
        <end position="58"/>
    </location>
</feature>
<accession>A0A172TXS1</accession>
<dbReference type="Proteomes" id="UP000077177">
    <property type="component" value="Chromosome"/>
</dbReference>